<keyword evidence="1" id="KW-0812">Transmembrane</keyword>
<keyword evidence="4" id="KW-1185">Reference proteome</keyword>
<evidence type="ECO:0000259" key="2">
    <source>
        <dbReference type="Pfam" id="PF01755"/>
    </source>
</evidence>
<organism evidence="3 4">
    <name type="scientific">Chrysophaeum taylorii</name>
    <dbReference type="NCBI Taxonomy" id="2483200"/>
    <lineage>
        <taxon>Eukaryota</taxon>
        <taxon>Sar</taxon>
        <taxon>Stramenopiles</taxon>
        <taxon>Ochrophyta</taxon>
        <taxon>Pelagophyceae</taxon>
        <taxon>Pelagomonadales</taxon>
        <taxon>Pelagomonadaceae</taxon>
        <taxon>Chrysophaeum</taxon>
    </lineage>
</organism>
<dbReference type="Proteomes" id="UP001230188">
    <property type="component" value="Unassembled WGS sequence"/>
</dbReference>
<dbReference type="Pfam" id="PF01755">
    <property type="entry name" value="Glyco_transf_25"/>
    <property type="match status" value="1"/>
</dbReference>
<proteinExistence type="predicted"/>
<evidence type="ECO:0000313" key="4">
    <source>
        <dbReference type="Proteomes" id="UP001230188"/>
    </source>
</evidence>
<feature type="transmembrane region" description="Helical" evidence="1">
    <location>
        <begin position="20"/>
        <end position="36"/>
    </location>
</feature>
<dbReference type="AlphaFoldDB" id="A0AAD7UKG4"/>
<accession>A0AAD7UKG4</accession>
<dbReference type="InterPro" id="IPR002654">
    <property type="entry name" value="Glyco_trans_25"/>
</dbReference>
<gene>
    <name evidence="3" type="ORF">CTAYLR_008445</name>
</gene>
<feature type="domain" description="Glycosyl transferase family 25" evidence="2">
    <location>
        <begin position="61"/>
        <end position="167"/>
    </location>
</feature>
<dbReference type="EMBL" id="JAQMWT010000134">
    <property type="protein sequence ID" value="KAJ8609705.1"/>
    <property type="molecule type" value="Genomic_DNA"/>
</dbReference>
<protein>
    <recommendedName>
        <fullName evidence="2">Glycosyl transferase family 25 domain-containing protein</fullName>
    </recommendedName>
</protein>
<keyword evidence="1" id="KW-1133">Transmembrane helix</keyword>
<name>A0AAD7UKG4_9STRA</name>
<sequence>MARLLAATSKPEVGYLYARLWQVVAVLLFGTGVLLAHKQQQQQPQHAASSFQRATRRMITKAYYINCDSSPERRAFMEGWLETYIKFERFACVEGNTLEEVARGVRSRFPKSRLLRSKDLENATAMRFPWNGSTLAHTVGCYASHYLVLEHIARQPAGNYLVLEDDASPRVSLSKLFAIAATLPTDWVYAGLNTHDCICEEDVEGEWALRRKLDGGNFQLDPPGCTPRRLDFSWGADAFYWSDAATLVNTKTLPRVLDRFDHNPIMANDEVVMMSEGRDDDDDDDEFPSLVYARYNLFSTQGDLPEARDTSKKLRGG</sequence>
<reference evidence="3" key="1">
    <citation type="submission" date="2023-01" db="EMBL/GenBank/DDBJ databases">
        <title>Metagenome sequencing of chrysophaentin producing Chrysophaeum taylorii.</title>
        <authorList>
            <person name="Davison J."/>
            <person name="Bewley C."/>
        </authorList>
    </citation>
    <scope>NUCLEOTIDE SEQUENCE</scope>
    <source>
        <strain evidence="3">NIES-1699</strain>
    </source>
</reference>
<keyword evidence="1" id="KW-0472">Membrane</keyword>
<evidence type="ECO:0000313" key="3">
    <source>
        <dbReference type="EMBL" id="KAJ8609705.1"/>
    </source>
</evidence>
<comment type="caution">
    <text evidence="3">The sequence shown here is derived from an EMBL/GenBank/DDBJ whole genome shotgun (WGS) entry which is preliminary data.</text>
</comment>
<evidence type="ECO:0000256" key="1">
    <source>
        <dbReference type="SAM" id="Phobius"/>
    </source>
</evidence>